<keyword evidence="3 5" id="KW-0833">Ubl conjugation pathway</keyword>
<evidence type="ECO:0000256" key="5">
    <source>
        <dbReference type="PIRNR" id="PIRNR037207"/>
    </source>
</evidence>
<protein>
    <recommendedName>
        <fullName evidence="5">Arginyl-tRNA--protein transferase 1</fullName>
        <shortName evidence="5">Arginyltransferase 1</shortName>
        <shortName evidence="5">R-transferase 1</shortName>
        <ecNumber evidence="5">2.3.2.8</ecNumber>
    </recommendedName>
    <alternativeName>
        <fullName evidence="5">Arginine-tRNA--protein transferase 1</fullName>
    </alternativeName>
</protein>
<keyword evidence="2 5" id="KW-0808">Transferase</keyword>
<gene>
    <name evidence="9" type="ORF">CVLEPA_LOCUS1398</name>
</gene>
<dbReference type="InterPro" id="IPR007471">
    <property type="entry name" value="N-end_Aminoacyl_Trfase_N"/>
</dbReference>
<keyword evidence="4 5" id="KW-0012">Acyltransferase</keyword>
<proteinExistence type="inferred from homology"/>
<name>A0ABP0EY86_CLALP</name>
<evidence type="ECO:0000256" key="3">
    <source>
        <dbReference type="ARBA" id="ARBA00022786"/>
    </source>
</evidence>
<dbReference type="PANTHER" id="PTHR21367">
    <property type="entry name" value="ARGININE-TRNA-PROTEIN TRANSFERASE 1"/>
    <property type="match status" value="1"/>
</dbReference>
<dbReference type="PIRSF" id="PIRSF037207">
    <property type="entry name" value="ATE1_euk"/>
    <property type="match status" value="1"/>
</dbReference>
<dbReference type="EC" id="2.3.2.8" evidence="5"/>
<evidence type="ECO:0000256" key="1">
    <source>
        <dbReference type="ARBA" id="ARBA00009991"/>
    </source>
</evidence>
<dbReference type="Proteomes" id="UP001642483">
    <property type="component" value="Unassembled WGS sequence"/>
</dbReference>
<comment type="catalytic activity">
    <reaction evidence="5">
        <text>an N-terminal L-alpha-aminoacyl-[protein] + L-arginyl-tRNA(Arg) = an N-terminal L-arginyl-L-aminoacyl-[protein] + tRNA(Arg) + H(+)</text>
        <dbReference type="Rhea" id="RHEA:10208"/>
        <dbReference type="Rhea" id="RHEA-COMP:9658"/>
        <dbReference type="Rhea" id="RHEA-COMP:9673"/>
        <dbReference type="Rhea" id="RHEA-COMP:10636"/>
        <dbReference type="Rhea" id="RHEA-COMP:10638"/>
        <dbReference type="ChEBI" id="CHEBI:15378"/>
        <dbReference type="ChEBI" id="CHEBI:78442"/>
        <dbReference type="ChEBI" id="CHEBI:78513"/>
        <dbReference type="ChEBI" id="CHEBI:78597"/>
        <dbReference type="ChEBI" id="CHEBI:83562"/>
        <dbReference type="EC" id="2.3.2.8"/>
    </reaction>
</comment>
<dbReference type="InterPro" id="IPR007472">
    <property type="entry name" value="N-end_Aminoacyl_Trfase_C"/>
</dbReference>
<comment type="caution">
    <text evidence="9">The sequence shown here is derived from an EMBL/GenBank/DDBJ whole genome shotgun (WGS) entry which is preliminary data.</text>
</comment>
<evidence type="ECO:0000313" key="10">
    <source>
        <dbReference type="Proteomes" id="UP001642483"/>
    </source>
</evidence>
<evidence type="ECO:0000259" key="8">
    <source>
        <dbReference type="Pfam" id="PF04377"/>
    </source>
</evidence>
<organism evidence="9 10">
    <name type="scientific">Clavelina lepadiformis</name>
    <name type="common">Light-bulb sea squirt</name>
    <name type="synonym">Ascidia lepadiformis</name>
    <dbReference type="NCBI Taxonomy" id="159417"/>
    <lineage>
        <taxon>Eukaryota</taxon>
        <taxon>Metazoa</taxon>
        <taxon>Chordata</taxon>
        <taxon>Tunicata</taxon>
        <taxon>Ascidiacea</taxon>
        <taxon>Aplousobranchia</taxon>
        <taxon>Clavelinidae</taxon>
        <taxon>Clavelina</taxon>
    </lineage>
</organism>
<evidence type="ECO:0000256" key="6">
    <source>
        <dbReference type="SAM" id="MobiDB-lite"/>
    </source>
</evidence>
<dbReference type="Pfam" id="PF04377">
    <property type="entry name" value="ATE_C"/>
    <property type="match status" value="1"/>
</dbReference>
<dbReference type="Pfam" id="PF04376">
    <property type="entry name" value="ATE_N"/>
    <property type="match status" value="1"/>
</dbReference>
<accession>A0ABP0EY86</accession>
<feature type="domain" description="N-end rule aminoacyl transferase C-terminal" evidence="8">
    <location>
        <begin position="271"/>
        <end position="408"/>
    </location>
</feature>
<evidence type="ECO:0000256" key="4">
    <source>
        <dbReference type="ARBA" id="ARBA00023315"/>
    </source>
</evidence>
<dbReference type="EMBL" id="CAWYQH010000001">
    <property type="protein sequence ID" value="CAK8672447.1"/>
    <property type="molecule type" value="Genomic_DNA"/>
</dbReference>
<dbReference type="PANTHER" id="PTHR21367:SF1">
    <property type="entry name" value="ARGINYL-TRNA--PROTEIN TRANSFERASE 1"/>
    <property type="match status" value="1"/>
</dbReference>
<feature type="compositionally biased region" description="Polar residues" evidence="6">
    <location>
        <begin position="151"/>
        <end position="161"/>
    </location>
</feature>
<evidence type="ECO:0000313" key="9">
    <source>
        <dbReference type="EMBL" id="CAK8672447.1"/>
    </source>
</evidence>
<feature type="domain" description="N-end aminoacyl transferase N-terminal" evidence="7">
    <location>
        <begin position="16"/>
        <end position="87"/>
    </location>
</feature>
<sequence>MATYSIVEYFDDHDGYKCGYCKGENSAFSQGMWAHSLNVEDYQALIDRGWRRSGKYCYKPTMRKTCCPQYAIRCNVQKFRLSKSKKKVAKRMQRFLLNGERKGDVSNSTTSKDDLDVNFSPAKEECIQCQEVDSNNANIETIITTPDVTHTECTADEPTTSKCEKQEVSDTNTSGKKLKTKSTKEPEKGAGADPSKPKCKKAKLLRLERKMAKLQDRGENPELLVQKTQEAKSLDDFLPHLHSLPNAKHKLEIRLVSTAKDNEEFHQTRQESLKLYQKYQMAVHGDTLNDCTDQQWTRFLVDTPLNRDPKGPGQGYGSFHNQYWLDDNLLAVGVVDVLPSCVSSVYVYYDPDYAFLSLGVYTALSEIALTRKYHKRFSGLLHYYMGFYVHSCPKMRYKGAYDPSDLLCPETYTWVPLPVCASTLSQTSYARLNVLNGGSPDAVDKEGQISNLNAVRCLYRRGITDYVAYKLHKYMISQNSRFLARTTTEEDEKVLEYSSFVGKTCAQRMLLYRSASDE</sequence>
<keyword evidence="10" id="KW-1185">Reference proteome</keyword>
<feature type="region of interest" description="Disordered" evidence="6">
    <location>
        <begin position="151"/>
        <end position="199"/>
    </location>
</feature>
<comment type="function">
    <text evidence="5">Involved in the post-translational conjugation of arginine to the N-terminal aspartate or glutamate of a protein. This arginylation is required for degradation of the protein via the ubiquitin pathway.</text>
</comment>
<reference evidence="9 10" key="1">
    <citation type="submission" date="2024-02" db="EMBL/GenBank/DDBJ databases">
        <authorList>
            <person name="Daric V."/>
            <person name="Darras S."/>
        </authorList>
    </citation>
    <scope>NUCLEOTIDE SEQUENCE [LARGE SCALE GENOMIC DNA]</scope>
</reference>
<evidence type="ECO:0000259" key="7">
    <source>
        <dbReference type="Pfam" id="PF04376"/>
    </source>
</evidence>
<comment type="similarity">
    <text evidence="1 5">Belongs to the R-transferase family.</text>
</comment>
<dbReference type="InterPro" id="IPR017137">
    <property type="entry name" value="Arg-tRNA-P_Trfase_1_euk"/>
</dbReference>
<dbReference type="SUPFAM" id="SSF55729">
    <property type="entry name" value="Acyl-CoA N-acyltransferases (Nat)"/>
    <property type="match status" value="1"/>
</dbReference>
<evidence type="ECO:0000256" key="2">
    <source>
        <dbReference type="ARBA" id="ARBA00022679"/>
    </source>
</evidence>
<dbReference type="InterPro" id="IPR016181">
    <property type="entry name" value="Acyl_CoA_acyltransferase"/>
</dbReference>
<dbReference type="InterPro" id="IPR030700">
    <property type="entry name" value="N-end_Aminoacyl_Trfase"/>
</dbReference>